<dbReference type="InterPro" id="IPR053151">
    <property type="entry name" value="RNase_H-like"/>
</dbReference>
<dbReference type="EMBL" id="JAAZNL010000045">
    <property type="protein sequence ID" value="NMB70248.1"/>
    <property type="molecule type" value="Genomic_DNA"/>
</dbReference>
<evidence type="ECO:0000313" key="3">
    <source>
        <dbReference type="Proteomes" id="UP000526033"/>
    </source>
</evidence>
<dbReference type="Gene3D" id="3.30.420.10">
    <property type="entry name" value="Ribonuclease H-like superfamily/Ribonuclease H"/>
    <property type="match status" value="1"/>
</dbReference>
<evidence type="ECO:0000313" key="2">
    <source>
        <dbReference type="EMBL" id="NMB70248.1"/>
    </source>
</evidence>
<dbReference type="InterPro" id="IPR002156">
    <property type="entry name" value="RNaseH_domain"/>
</dbReference>
<dbReference type="Proteomes" id="UP000526033">
    <property type="component" value="Unassembled WGS sequence"/>
</dbReference>
<evidence type="ECO:0000259" key="1">
    <source>
        <dbReference type="PROSITE" id="PS50879"/>
    </source>
</evidence>
<dbReference type="InterPro" id="IPR036397">
    <property type="entry name" value="RNaseH_sf"/>
</dbReference>
<comment type="caution">
    <text evidence="2">The sequence shown here is derived from an EMBL/GenBank/DDBJ whole genome shotgun (WGS) entry which is preliminary data.</text>
</comment>
<accession>A0A7X9DL34</accession>
<dbReference type="AlphaFoldDB" id="A0A7X9DL34"/>
<dbReference type="GO" id="GO:0003676">
    <property type="term" value="F:nucleic acid binding"/>
    <property type="evidence" value="ECO:0007669"/>
    <property type="project" value="InterPro"/>
</dbReference>
<protein>
    <submittedName>
        <fullName evidence="2">Ribonuclease HI family protein</fullName>
    </submittedName>
</protein>
<dbReference type="PANTHER" id="PTHR47723:SF19">
    <property type="entry name" value="POLYNUCLEOTIDYL TRANSFERASE, RIBONUCLEASE H-LIKE SUPERFAMILY PROTEIN"/>
    <property type="match status" value="1"/>
</dbReference>
<gene>
    <name evidence="2" type="ORF">GYA27_03555</name>
</gene>
<dbReference type="SUPFAM" id="SSF53098">
    <property type="entry name" value="Ribonuclease H-like"/>
    <property type="match status" value="1"/>
</dbReference>
<dbReference type="CDD" id="cd09279">
    <property type="entry name" value="RNase_HI_like"/>
    <property type="match status" value="1"/>
</dbReference>
<dbReference type="PANTHER" id="PTHR47723">
    <property type="entry name" value="OS05G0353850 PROTEIN"/>
    <property type="match status" value="1"/>
</dbReference>
<organism evidence="2 3">
    <name type="scientific">candidate division WWE3 bacterium</name>
    <dbReference type="NCBI Taxonomy" id="2053526"/>
    <lineage>
        <taxon>Bacteria</taxon>
        <taxon>Katanobacteria</taxon>
    </lineage>
</organism>
<dbReference type="FunFam" id="3.30.420.10:FF:000076">
    <property type="entry name" value="RBR-type E3 ubiquitin transferase"/>
    <property type="match status" value="1"/>
</dbReference>
<dbReference type="Pfam" id="PF13456">
    <property type="entry name" value="RVT_3"/>
    <property type="match status" value="1"/>
</dbReference>
<dbReference type="InterPro" id="IPR012337">
    <property type="entry name" value="RNaseH-like_sf"/>
</dbReference>
<reference evidence="2 3" key="1">
    <citation type="journal article" date="2020" name="Biotechnol. Biofuels">
        <title>New insights from the biogas microbiome by comprehensive genome-resolved metagenomics of nearly 1600 species originating from multiple anaerobic digesters.</title>
        <authorList>
            <person name="Campanaro S."/>
            <person name="Treu L."/>
            <person name="Rodriguez-R L.M."/>
            <person name="Kovalovszki A."/>
            <person name="Ziels R.M."/>
            <person name="Maus I."/>
            <person name="Zhu X."/>
            <person name="Kougias P.G."/>
            <person name="Basile A."/>
            <person name="Luo G."/>
            <person name="Schluter A."/>
            <person name="Konstantinidis K.T."/>
            <person name="Angelidaki I."/>
        </authorList>
    </citation>
    <scope>NUCLEOTIDE SEQUENCE [LARGE SCALE GENOMIC DNA]</scope>
    <source>
        <strain evidence="2">AS27yjCOA_165</strain>
    </source>
</reference>
<feature type="domain" description="RNase H type-1" evidence="1">
    <location>
        <begin position="1"/>
        <end position="131"/>
    </location>
</feature>
<proteinExistence type="predicted"/>
<sequence length="136" mass="15056">MIKLNINTDGGSRGNPGPGAIGVVINNENDKPIYEMGKTIGYCTNNEAEYTALIEALIKAKDFKATHLTMRLDSELVVKQLNGQYKVKNDRILVLWKKAKELASGFAVISFVHVPREKNKEADKLVNDALDAEIIK</sequence>
<name>A0A7X9DL34_UNCKA</name>
<dbReference type="GO" id="GO:0004523">
    <property type="term" value="F:RNA-DNA hybrid ribonuclease activity"/>
    <property type="evidence" value="ECO:0007669"/>
    <property type="project" value="InterPro"/>
</dbReference>
<dbReference type="PROSITE" id="PS50879">
    <property type="entry name" value="RNASE_H_1"/>
    <property type="match status" value="1"/>
</dbReference>